<protein>
    <submittedName>
        <fullName evidence="1">Uncharacterized protein</fullName>
    </submittedName>
</protein>
<accession>A0A0A9EMV0</accession>
<sequence>MMTMMTGTKRKKHMKITTIRYGWLYEKVAPFLDFSFFSFSFVTHRAKILLE</sequence>
<dbReference type="EMBL" id="GBRH01197557">
    <property type="protein sequence ID" value="JAE00339.1"/>
    <property type="molecule type" value="Transcribed_RNA"/>
</dbReference>
<organism evidence="1">
    <name type="scientific">Arundo donax</name>
    <name type="common">Giant reed</name>
    <name type="synonym">Donax arundinaceus</name>
    <dbReference type="NCBI Taxonomy" id="35708"/>
    <lineage>
        <taxon>Eukaryota</taxon>
        <taxon>Viridiplantae</taxon>
        <taxon>Streptophyta</taxon>
        <taxon>Embryophyta</taxon>
        <taxon>Tracheophyta</taxon>
        <taxon>Spermatophyta</taxon>
        <taxon>Magnoliopsida</taxon>
        <taxon>Liliopsida</taxon>
        <taxon>Poales</taxon>
        <taxon>Poaceae</taxon>
        <taxon>PACMAD clade</taxon>
        <taxon>Arundinoideae</taxon>
        <taxon>Arundineae</taxon>
        <taxon>Arundo</taxon>
    </lineage>
</organism>
<evidence type="ECO:0000313" key="1">
    <source>
        <dbReference type="EMBL" id="JAE00339.1"/>
    </source>
</evidence>
<reference evidence="1" key="2">
    <citation type="journal article" date="2015" name="Data Brief">
        <title>Shoot transcriptome of the giant reed, Arundo donax.</title>
        <authorList>
            <person name="Barrero R.A."/>
            <person name="Guerrero F.D."/>
            <person name="Moolhuijzen P."/>
            <person name="Goolsby J.A."/>
            <person name="Tidwell J."/>
            <person name="Bellgard S.E."/>
            <person name="Bellgard M.I."/>
        </authorList>
    </citation>
    <scope>NUCLEOTIDE SEQUENCE</scope>
    <source>
        <tissue evidence="1">Shoot tissue taken approximately 20 cm above the soil surface</tissue>
    </source>
</reference>
<proteinExistence type="predicted"/>
<dbReference type="AlphaFoldDB" id="A0A0A9EMV0"/>
<reference evidence="1" key="1">
    <citation type="submission" date="2014-09" db="EMBL/GenBank/DDBJ databases">
        <authorList>
            <person name="Magalhaes I.L.F."/>
            <person name="Oliveira U."/>
            <person name="Santos F.R."/>
            <person name="Vidigal T.H.D.A."/>
            <person name="Brescovit A.D."/>
            <person name="Santos A.J."/>
        </authorList>
    </citation>
    <scope>NUCLEOTIDE SEQUENCE</scope>
    <source>
        <tissue evidence="1">Shoot tissue taken approximately 20 cm above the soil surface</tissue>
    </source>
</reference>
<name>A0A0A9EMV0_ARUDO</name>